<keyword evidence="4" id="KW-1185">Reference proteome</keyword>
<proteinExistence type="predicted"/>
<reference evidence="4" key="2">
    <citation type="submission" date="2012-11" db="EMBL/GenBank/DDBJ databases">
        <authorList>
            <person name="Kuo A."/>
            <person name="Curtis B.A."/>
            <person name="Tanifuji G."/>
            <person name="Burki F."/>
            <person name="Gruber A."/>
            <person name="Irimia M."/>
            <person name="Maruyama S."/>
            <person name="Arias M.C."/>
            <person name="Ball S.G."/>
            <person name="Gile G.H."/>
            <person name="Hirakawa Y."/>
            <person name="Hopkins J.F."/>
            <person name="Rensing S.A."/>
            <person name="Schmutz J."/>
            <person name="Symeonidi A."/>
            <person name="Elias M."/>
            <person name="Eveleigh R.J."/>
            <person name="Herman E.K."/>
            <person name="Klute M.J."/>
            <person name="Nakayama T."/>
            <person name="Obornik M."/>
            <person name="Reyes-Prieto A."/>
            <person name="Armbrust E.V."/>
            <person name="Aves S.J."/>
            <person name="Beiko R.G."/>
            <person name="Coutinho P."/>
            <person name="Dacks J.B."/>
            <person name="Durnford D.G."/>
            <person name="Fast N.M."/>
            <person name="Green B.R."/>
            <person name="Grisdale C."/>
            <person name="Hempe F."/>
            <person name="Henrissat B."/>
            <person name="Hoppner M.P."/>
            <person name="Ishida K.-I."/>
            <person name="Kim E."/>
            <person name="Koreny L."/>
            <person name="Kroth P.G."/>
            <person name="Liu Y."/>
            <person name="Malik S.-B."/>
            <person name="Maier U.G."/>
            <person name="McRose D."/>
            <person name="Mock T."/>
            <person name="Neilson J.A."/>
            <person name="Onodera N.T."/>
            <person name="Poole A.M."/>
            <person name="Pritham E.J."/>
            <person name="Richards T.A."/>
            <person name="Rocap G."/>
            <person name="Roy S.W."/>
            <person name="Sarai C."/>
            <person name="Schaack S."/>
            <person name="Shirato S."/>
            <person name="Slamovits C.H."/>
            <person name="Spencer D.F."/>
            <person name="Suzuki S."/>
            <person name="Worden A.Z."/>
            <person name="Zauner S."/>
            <person name="Barry K."/>
            <person name="Bell C."/>
            <person name="Bharti A.K."/>
            <person name="Crow J.A."/>
            <person name="Grimwood J."/>
            <person name="Kramer R."/>
            <person name="Lindquist E."/>
            <person name="Lucas S."/>
            <person name="Salamov A."/>
            <person name="McFadden G.I."/>
            <person name="Lane C.E."/>
            <person name="Keeling P.J."/>
            <person name="Gray M.W."/>
            <person name="Grigoriev I.V."/>
            <person name="Archibald J.M."/>
        </authorList>
    </citation>
    <scope>NUCLEOTIDE SEQUENCE</scope>
    <source>
        <strain evidence="4">CCMP2712</strain>
    </source>
</reference>
<reference evidence="2 4" key="1">
    <citation type="journal article" date="2012" name="Nature">
        <title>Algal genomes reveal evolutionary mosaicism and the fate of nucleomorphs.</title>
        <authorList>
            <consortium name="DOE Joint Genome Institute"/>
            <person name="Curtis B.A."/>
            <person name="Tanifuji G."/>
            <person name="Burki F."/>
            <person name="Gruber A."/>
            <person name="Irimia M."/>
            <person name="Maruyama S."/>
            <person name="Arias M.C."/>
            <person name="Ball S.G."/>
            <person name="Gile G.H."/>
            <person name="Hirakawa Y."/>
            <person name="Hopkins J.F."/>
            <person name="Kuo A."/>
            <person name="Rensing S.A."/>
            <person name="Schmutz J."/>
            <person name="Symeonidi A."/>
            <person name="Elias M."/>
            <person name="Eveleigh R.J."/>
            <person name="Herman E.K."/>
            <person name="Klute M.J."/>
            <person name="Nakayama T."/>
            <person name="Obornik M."/>
            <person name="Reyes-Prieto A."/>
            <person name="Armbrust E.V."/>
            <person name="Aves S.J."/>
            <person name="Beiko R.G."/>
            <person name="Coutinho P."/>
            <person name="Dacks J.B."/>
            <person name="Durnford D.G."/>
            <person name="Fast N.M."/>
            <person name="Green B.R."/>
            <person name="Grisdale C.J."/>
            <person name="Hempel F."/>
            <person name="Henrissat B."/>
            <person name="Hoppner M.P."/>
            <person name="Ishida K."/>
            <person name="Kim E."/>
            <person name="Koreny L."/>
            <person name="Kroth P.G."/>
            <person name="Liu Y."/>
            <person name="Malik S.B."/>
            <person name="Maier U.G."/>
            <person name="McRose D."/>
            <person name="Mock T."/>
            <person name="Neilson J.A."/>
            <person name="Onodera N.T."/>
            <person name="Poole A.M."/>
            <person name="Pritham E.J."/>
            <person name="Richards T.A."/>
            <person name="Rocap G."/>
            <person name="Roy S.W."/>
            <person name="Sarai C."/>
            <person name="Schaack S."/>
            <person name="Shirato S."/>
            <person name="Slamovits C.H."/>
            <person name="Spencer D.F."/>
            <person name="Suzuki S."/>
            <person name="Worden A.Z."/>
            <person name="Zauner S."/>
            <person name="Barry K."/>
            <person name="Bell C."/>
            <person name="Bharti A.K."/>
            <person name="Crow J.A."/>
            <person name="Grimwood J."/>
            <person name="Kramer R."/>
            <person name="Lindquist E."/>
            <person name="Lucas S."/>
            <person name="Salamov A."/>
            <person name="McFadden G.I."/>
            <person name="Lane C.E."/>
            <person name="Keeling P.J."/>
            <person name="Gray M.W."/>
            <person name="Grigoriev I.V."/>
            <person name="Archibald J.M."/>
        </authorList>
    </citation>
    <scope>NUCLEOTIDE SEQUENCE</scope>
    <source>
        <strain evidence="2 4">CCMP2712</strain>
    </source>
</reference>
<protein>
    <submittedName>
        <fullName evidence="2 3">Uncharacterized protein</fullName>
    </submittedName>
</protein>
<dbReference type="GeneID" id="17307320"/>
<dbReference type="HOGENOM" id="CLU_2710069_0_0_1"/>
<dbReference type="EMBL" id="JH992978">
    <property type="protein sequence ID" value="EKX50484.1"/>
    <property type="molecule type" value="Genomic_DNA"/>
</dbReference>
<dbReference type="PaxDb" id="55529-EKX50484"/>
<gene>
    <name evidence="2" type="ORF">GUITHDRAFT_151167</name>
</gene>
<dbReference type="EnsemblProtists" id="EKX50484">
    <property type="protein sequence ID" value="EKX50484"/>
    <property type="gene ID" value="GUITHDRAFT_151167"/>
</dbReference>
<evidence type="ECO:0000256" key="1">
    <source>
        <dbReference type="SAM" id="MobiDB-lite"/>
    </source>
</evidence>
<dbReference type="AlphaFoldDB" id="L1JQC0"/>
<feature type="compositionally biased region" description="Basic residues" evidence="1">
    <location>
        <begin position="1"/>
        <end position="10"/>
    </location>
</feature>
<reference evidence="3" key="3">
    <citation type="submission" date="2016-03" db="UniProtKB">
        <authorList>
            <consortium name="EnsemblProtists"/>
        </authorList>
    </citation>
    <scope>IDENTIFICATION</scope>
</reference>
<organism evidence="2">
    <name type="scientific">Guillardia theta (strain CCMP2712)</name>
    <name type="common">Cryptophyte</name>
    <dbReference type="NCBI Taxonomy" id="905079"/>
    <lineage>
        <taxon>Eukaryota</taxon>
        <taxon>Cryptophyceae</taxon>
        <taxon>Pyrenomonadales</taxon>
        <taxon>Geminigeraceae</taxon>
        <taxon>Guillardia</taxon>
    </lineage>
</organism>
<evidence type="ECO:0000313" key="2">
    <source>
        <dbReference type="EMBL" id="EKX50484.1"/>
    </source>
</evidence>
<dbReference type="KEGG" id="gtt:GUITHDRAFT_151167"/>
<sequence>MKAKHFHPNKSAHPPYLPVPPFGKHDSQSDGVIGWRKHSLIKNIDLSWLQRLSIETETVPETMDGRSQVAELT</sequence>
<evidence type="ECO:0000313" key="3">
    <source>
        <dbReference type="EnsemblProtists" id="EKX50484"/>
    </source>
</evidence>
<accession>L1JQC0</accession>
<dbReference type="RefSeq" id="XP_005837464.1">
    <property type="nucleotide sequence ID" value="XM_005837407.1"/>
</dbReference>
<feature type="region of interest" description="Disordered" evidence="1">
    <location>
        <begin position="1"/>
        <end position="23"/>
    </location>
</feature>
<dbReference type="Proteomes" id="UP000011087">
    <property type="component" value="Unassembled WGS sequence"/>
</dbReference>
<name>L1JQC0_GUITC</name>
<evidence type="ECO:0000313" key="4">
    <source>
        <dbReference type="Proteomes" id="UP000011087"/>
    </source>
</evidence>